<dbReference type="EMBL" id="UGNP01000001">
    <property type="protein sequence ID" value="STX10701.1"/>
    <property type="molecule type" value="Genomic_DNA"/>
</dbReference>
<feature type="domain" description="RecX first three-helical" evidence="8">
    <location>
        <begin position="63"/>
        <end position="102"/>
    </location>
</feature>
<organism evidence="9 11">
    <name type="scientific">Kurthia zopfii</name>
    <dbReference type="NCBI Taxonomy" id="1650"/>
    <lineage>
        <taxon>Bacteria</taxon>
        <taxon>Bacillati</taxon>
        <taxon>Bacillota</taxon>
        <taxon>Bacilli</taxon>
        <taxon>Bacillales</taxon>
        <taxon>Caryophanaceae</taxon>
        <taxon>Kurthia</taxon>
    </lineage>
</organism>
<protein>
    <recommendedName>
        <fullName evidence="3 5">Regulatory protein RecX</fullName>
    </recommendedName>
</protein>
<evidence type="ECO:0000313" key="9">
    <source>
        <dbReference type="EMBL" id="STX10701.1"/>
    </source>
</evidence>
<keyword evidence="12" id="KW-1185">Reference proteome</keyword>
<evidence type="ECO:0000256" key="5">
    <source>
        <dbReference type="HAMAP-Rule" id="MF_01114"/>
    </source>
</evidence>
<comment type="subcellular location">
    <subcellularLocation>
        <location evidence="1 5">Cytoplasm</location>
    </subcellularLocation>
</comment>
<evidence type="ECO:0000259" key="6">
    <source>
        <dbReference type="Pfam" id="PF02631"/>
    </source>
</evidence>
<evidence type="ECO:0000313" key="11">
    <source>
        <dbReference type="Proteomes" id="UP000254330"/>
    </source>
</evidence>
<dbReference type="PANTHER" id="PTHR33602">
    <property type="entry name" value="REGULATORY PROTEIN RECX FAMILY PROTEIN"/>
    <property type="match status" value="1"/>
</dbReference>
<dbReference type="GO" id="GO:0005737">
    <property type="term" value="C:cytoplasm"/>
    <property type="evidence" value="ECO:0007669"/>
    <property type="project" value="UniProtKB-SubCell"/>
</dbReference>
<dbReference type="InterPro" id="IPR053926">
    <property type="entry name" value="RecX_HTH_1st"/>
</dbReference>
<evidence type="ECO:0000313" key="10">
    <source>
        <dbReference type="EMBL" id="TDR38795.1"/>
    </source>
</evidence>
<sequence>MAQVITKITRQKRNEERYNIFLDEKYAFSVDESIIIQYGLTKGKILDEMVVGEITFDDEVSKAYNRGLSYLSFQMRSEHEIQQKLLKEEYGEAVIAEAIQKLIRIGLLDDQMYSKALADTKKKTSKKGPRAIIQDLKQKGIAPKLQQEMLDDFSEEEQLEMALDLAEKKVRQEKNKTPNQVKQKIQEFLMRKGYDFSIIQQVVPKLELEKQEDEWTEMIEVQGDKQWRKYSQKYSGYDLKMRMKQSLYQKGFPAEVIDQYIEMKEQE</sequence>
<evidence type="ECO:0000259" key="7">
    <source>
        <dbReference type="Pfam" id="PF21981"/>
    </source>
</evidence>
<dbReference type="PANTHER" id="PTHR33602:SF1">
    <property type="entry name" value="REGULATORY PROTEIN RECX FAMILY PROTEIN"/>
    <property type="match status" value="1"/>
</dbReference>
<gene>
    <name evidence="5 9" type="primary">recX</name>
    <name evidence="10" type="ORF">DFR61_11414</name>
    <name evidence="9" type="ORF">NCTC10597_02472</name>
</gene>
<dbReference type="Proteomes" id="UP000294641">
    <property type="component" value="Unassembled WGS sequence"/>
</dbReference>
<dbReference type="InterPro" id="IPR003783">
    <property type="entry name" value="Regulatory_RecX"/>
</dbReference>
<reference evidence="10 12" key="2">
    <citation type="submission" date="2019-03" db="EMBL/GenBank/DDBJ databases">
        <title>Genomic Encyclopedia of Type Strains, Phase IV (KMG-IV): sequencing the most valuable type-strain genomes for metagenomic binning, comparative biology and taxonomic classification.</title>
        <authorList>
            <person name="Goeker M."/>
        </authorList>
    </citation>
    <scope>NUCLEOTIDE SEQUENCE [LARGE SCALE GENOMIC DNA]</scope>
    <source>
        <strain evidence="10 12">DSM 20580</strain>
    </source>
</reference>
<dbReference type="Pfam" id="PF02631">
    <property type="entry name" value="RecX_HTH2"/>
    <property type="match status" value="1"/>
</dbReference>
<evidence type="ECO:0000256" key="3">
    <source>
        <dbReference type="ARBA" id="ARBA00018111"/>
    </source>
</evidence>
<comment type="similarity">
    <text evidence="2 5">Belongs to the RecX family.</text>
</comment>
<dbReference type="InterPro" id="IPR036388">
    <property type="entry name" value="WH-like_DNA-bd_sf"/>
</dbReference>
<comment type="function">
    <text evidence="5">Modulates RecA activity.</text>
</comment>
<evidence type="ECO:0000313" key="12">
    <source>
        <dbReference type="Proteomes" id="UP000294641"/>
    </source>
</evidence>
<dbReference type="Proteomes" id="UP000254330">
    <property type="component" value="Unassembled WGS sequence"/>
</dbReference>
<name>A0A2U3AD85_9BACL</name>
<dbReference type="AlphaFoldDB" id="A0A2U3AD85"/>
<feature type="domain" description="RecX third three-helical" evidence="7">
    <location>
        <begin position="212"/>
        <end position="261"/>
    </location>
</feature>
<dbReference type="InterPro" id="IPR053924">
    <property type="entry name" value="RecX_HTH_2nd"/>
</dbReference>
<evidence type="ECO:0000256" key="1">
    <source>
        <dbReference type="ARBA" id="ARBA00004496"/>
    </source>
</evidence>
<dbReference type="RefSeq" id="WP_109349570.1">
    <property type="nucleotide sequence ID" value="NZ_BJUE01000035.1"/>
</dbReference>
<dbReference type="Pfam" id="PF21981">
    <property type="entry name" value="RecX_HTH3"/>
    <property type="match status" value="2"/>
</dbReference>
<dbReference type="Gene3D" id="1.10.10.10">
    <property type="entry name" value="Winged helix-like DNA-binding domain superfamily/Winged helix DNA-binding domain"/>
    <property type="match status" value="4"/>
</dbReference>
<comment type="caution">
    <text evidence="9">The sequence shown here is derived from an EMBL/GenBank/DDBJ whole genome shotgun (WGS) entry which is preliminary data.</text>
</comment>
<evidence type="ECO:0000256" key="2">
    <source>
        <dbReference type="ARBA" id="ARBA00009695"/>
    </source>
</evidence>
<evidence type="ECO:0000256" key="4">
    <source>
        <dbReference type="ARBA" id="ARBA00022490"/>
    </source>
</evidence>
<proteinExistence type="inferred from homology"/>
<evidence type="ECO:0000259" key="8">
    <source>
        <dbReference type="Pfam" id="PF21982"/>
    </source>
</evidence>
<dbReference type="NCBIfam" id="NF010733">
    <property type="entry name" value="PRK14135.1"/>
    <property type="match status" value="1"/>
</dbReference>
<dbReference type="GO" id="GO:0006282">
    <property type="term" value="P:regulation of DNA repair"/>
    <property type="evidence" value="ECO:0007669"/>
    <property type="project" value="UniProtKB-UniRule"/>
</dbReference>
<accession>A0A2U3AD85</accession>
<dbReference type="Pfam" id="PF21982">
    <property type="entry name" value="RecX_HTH1"/>
    <property type="match status" value="1"/>
</dbReference>
<dbReference type="OrthoDB" id="5421057at2"/>
<dbReference type="HAMAP" id="MF_01114">
    <property type="entry name" value="RecX"/>
    <property type="match status" value="1"/>
</dbReference>
<reference evidence="9 11" key="1">
    <citation type="submission" date="2018-06" db="EMBL/GenBank/DDBJ databases">
        <authorList>
            <consortium name="Pathogen Informatics"/>
            <person name="Doyle S."/>
        </authorList>
    </citation>
    <scope>NUCLEOTIDE SEQUENCE [LARGE SCALE GENOMIC DNA]</scope>
    <source>
        <strain evidence="9 11">NCTC10597</strain>
    </source>
</reference>
<dbReference type="InterPro" id="IPR053925">
    <property type="entry name" value="RecX_HTH_3rd"/>
</dbReference>
<keyword evidence="4 5" id="KW-0963">Cytoplasm</keyword>
<feature type="domain" description="RecX third three-helical" evidence="7">
    <location>
        <begin position="156"/>
        <end position="203"/>
    </location>
</feature>
<dbReference type="EMBL" id="SNZG01000014">
    <property type="protein sequence ID" value="TDR38795.1"/>
    <property type="molecule type" value="Genomic_DNA"/>
</dbReference>
<feature type="domain" description="RecX second three-helical" evidence="6">
    <location>
        <begin position="109"/>
        <end position="150"/>
    </location>
</feature>